<feature type="region of interest" description="Disordered" evidence="1">
    <location>
        <begin position="59"/>
        <end position="78"/>
    </location>
</feature>
<feature type="region of interest" description="Disordered" evidence="1">
    <location>
        <begin position="23"/>
        <end position="50"/>
    </location>
</feature>
<organism evidence="2 3">
    <name type="scientific">Hemibagrus guttatus</name>
    <dbReference type="NCBI Taxonomy" id="175788"/>
    <lineage>
        <taxon>Eukaryota</taxon>
        <taxon>Metazoa</taxon>
        <taxon>Chordata</taxon>
        <taxon>Craniata</taxon>
        <taxon>Vertebrata</taxon>
        <taxon>Euteleostomi</taxon>
        <taxon>Actinopterygii</taxon>
        <taxon>Neopterygii</taxon>
        <taxon>Teleostei</taxon>
        <taxon>Ostariophysi</taxon>
        <taxon>Siluriformes</taxon>
        <taxon>Bagridae</taxon>
        <taxon>Hemibagrus</taxon>
    </lineage>
</organism>
<proteinExistence type="predicted"/>
<feature type="compositionally biased region" description="Polar residues" evidence="1">
    <location>
        <begin position="59"/>
        <end position="69"/>
    </location>
</feature>
<evidence type="ECO:0000256" key="1">
    <source>
        <dbReference type="SAM" id="MobiDB-lite"/>
    </source>
</evidence>
<dbReference type="GO" id="GO:0034454">
    <property type="term" value="P:microtubule anchoring at centrosome"/>
    <property type="evidence" value="ECO:0007669"/>
    <property type="project" value="InterPro"/>
</dbReference>
<evidence type="ECO:0000313" key="3">
    <source>
        <dbReference type="Proteomes" id="UP001274896"/>
    </source>
</evidence>
<dbReference type="GO" id="GO:0036064">
    <property type="term" value="C:ciliary basal body"/>
    <property type="evidence" value="ECO:0007669"/>
    <property type="project" value="TreeGrafter"/>
</dbReference>
<name>A0AAE0PSA2_9TELE</name>
<sequence length="78" mass="8623">MSVPDQAELDRLRQRINFTDLDERSIGSDSQGRVTAANNQRQLSSEPKKPFKFLSLHVNTNKSGDSSASAPPCYHYGG</sequence>
<protein>
    <submittedName>
        <fullName evidence="2">Uncharacterized protein</fullName>
    </submittedName>
</protein>
<keyword evidence="3" id="KW-1185">Reference proteome</keyword>
<reference evidence="2" key="1">
    <citation type="submission" date="2023-06" db="EMBL/GenBank/DDBJ databases">
        <title>Male Hemibagrus guttatus genome.</title>
        <authorList>
            <person name="Bian C."/>
        </authorList>
    </citation>
    <scope>NUCLEOTIDE SEQUENCE</scope>
    <source>
        <strain evidence="2">Male_cb2023</strain>
        <tissue evidence="2">Muscle</tissue>
    </source>
</reference>
<dbReference type="GO" id="GO:0071539">
    <property type="term" value="P:protein localization to centrosome"/>
    <property type="evidence" value="ECO:0007669"/>
    <property type="project" value="InterPro"/>
</dbReference>
<evidence type="ECO:0000313" key="2">
    <source>
        <dbReference type="EMBL" id="KAK3507221.1"/>
    </source>
</evidence>
<gene>
    <name evidence="2" type="ORF">QTP70_011002</name>
</gene>
<dbReference type="PANTHER" id="PTHR14164">
    <property type="entry name" value="PERICENTRIOLAR MATERIAL 1-RELATED"/>
    <property type="match status" value="1"/>
</dbReference>
<feature type="compositionally biased region" description="Polar residues" evidence="1">
    <location>
        <begin position="27"/>
        <end position="45"/>
    </location>
</feature>
<dbReference type="GO" id="GO:0034451">
    <property type="term" value="C:centriolar satellite"/>
    <property type="evidence" value="ECO:0007669"/>
    <property type="project" value="TreeGrafter"/>
</dbReference>
<accession>A0AAE0PSA2</accession>
<dbReference type="InterPro" id="IPR024138">
    <property type="entry name" value="Pericentriolar_Pcm1"/>
</dbReference>
<dbReference type="AlphaFoldDB" id="A0AAE0PSA2"/>
<dbReference type="EMBL" id="JAUCMX010000029">
    <property type="protein sequence ID" value="KAK3507221.1"/>
    <property type="molecule type" value="Genomic_DNA"/>
</dbReference>
<dbReference type="Proteomes" id="UP001274896">
    <property type="component" value="Unassembled WGS sequence"/>
</dbReference>
<dbReference type="GO" id="GO:1905515">
    <property type="term" value="P:non-motile cilium assembly"/>
    <property type="evidence" value="ECO:0007669"/>
    <property type="project" value="TreeGrafter"/>
</dbReference>
<dbReference type="PANTHER" id="PTHR14164:SF12">
    <property type="entry name" value="PERICENTRIOLAR MATERIAL 1 PROTEIN"/>
    <property type="match status" value="1"/>
</dbReference>
<comment type="caution">
    <text evidence="2">The sequence shown here is derived from an EMBL/GenBank/DDBJ whole genome shotgun (WGS) entry which is preliminary data.</text>
</comment>